<feature type="compositionally biased region" description="Polar residues" evidence="1">
    <location>
        <begin position="70"/>
        <end position="79"/>
    </location>
</feature>
<feature type="compositionally biased region" description="Basic residues" evidence="1">
    <location>
        <begin position="354"/>
        <end position="368"/>
    </location>
</feature>
<feature type="region of interest" description="Disordered" evidence="1">
    <location>
        <begin position="331"/>
        <end position="368"/>
    </location>
</feature>
<name>A0A5A7QTN3_STRAF</name>
<feature type="compositionally biased region" description="Basic and acidic residues" evidence="1">
    <location>
        <begin position="334"/>
        <end position="353"/>
    </location>
</feature>
<protein>
    <submittedName>
        <fullName evidence="3">RNA-directed DNA polymerase</fullName>
    </submittedName>
</protein>
<dbReference type="InterPro" id="IPR036691">
    <property type="entry name" value="Endo/exonu/phosph_ase_sf"/>
</dbReference>
<feature type="transmembrane region" description="Helical" evidence="2">
    <location>
        <begin position="258"/>
        <end position="279"/>
    </location>
</feature>
<dbReference type="AlphaFoldDB" id="A0A5A7QTN3"/>
<proteinExistence type="predicted"/>
<evidence type="ECO:0000256" key="2">
    <source>
        <dbReference type="SAM" id="Phobius"/>
    </source>
</evidence>
<dbReference type="PANTHER" id="PTHR33710:SF62">
    <property type="entry name" value="DUF4283 DOMAIN PROTEIN"/>
    <property type="match status" value="1"/>
</dbReference>
<dbReference type="PANTHER" id="PTHR33710">
    <property type="entry name" value="BNAC02G09200D PROTEIN"/>
    <property type="match status" value="1"/>
</dbReference>
<dbReference type="Proteomes" id="UP000325081">
    <property type="component" value="Unassembled WGS sequence"/>
</dbReference>
<keyword evidence="2" id="KW-0472">Membrane</keyword>
<gene>
    <name evidence="3" type="ORF">STAS_25859</name>
</gene>
<evidence type="ECO:0000256" key="1">
    <source>
        <dbReference type="SAM" id="MobiDB-lite"/>
    </source>
</evidence>
<feature type="compositionally biased region" description="Basic residues" evidence="1">
    <location>
        <begin position="23"/>
        <end position="35"/>
    </location>
</feature>
<dbReference type="EMBL" id="BKCP01008292">
    <property type="protein sequence ID" value="GER48685.1"/>
    <property type="molecule type" value="Genomic_DNA"/>
</dbReference>
<evidence type="ECO:0000313" key="3">
    <source>
        <dbReference type="EMBL" id="GER48685.1"/>
    </source>
</evidence>
<dbReference type="SUPFAM" id="SSF56219">
    <property type="entry name" value="DNase I-like"/>
    <property type="match status" value="1"/>
</dbReference>
<keyword evidence="3" id="KW-0808">Transferase</keyword>
<sequence length="368" mass="41861">MTPMATPGCRHRHQQSFSAYRSRPSRPRRASHRRRATDVSNNLHHTHQRHHAHSTCNLRIATVLPQRSSFLSQSNSAQKQSKRGPADSGRSGKFVTVRIPTFTWCNNRVNSELVEEQADRAFGSSDWLQTYPNALVTNAIRSSSDHSALLLDLGLPRERKKARFHFDKRWIGKEIESHIVDYYSNLFSSDGCWGGDSILHLIPQTITPDMNEALLKPADEKEVKGLIKQDLMTVVLSFFQSVSGFVTPSRGIRQGDPLSAYLFIIVAELLTALILNSIYSSLLKVNMQKSAIFDCLISESEYHMEVGFAGLGWDCLTRDRDIENTRCRAQKTKGRTEKWKENAPRIARDSRKCRDPRKKLRLKRQSGA</sequence>
<accession>A0A5A7QTN3</accession>
<comment type="caution">
    <text evidence="3">The sequence shown here is derived from an EMBL/GenBank/DDBJ whole genome shotgun (WGS) entry which is preliminary data.</text>
</comment>
<keyword evidence="3" id="KW-0548">Nucleotidyltransferase</keyword>
<feature type="compositionally biased region" description="Basic residues" evidence="1">
    <location>
        <begin position="44"/>
        <end position="53"/>
    </location>
</feature>
<feature type="region of interest" description="Disordered" evidence="1">
    <location>
        <begin position="1"/>
        <end position="54"/>
    </location>
</feature>
<evidence type="ECO:0000313" key="4">
    <source>
        <dbReference type="Proteomes" id="UP000325081"/>
    </source>
</evidence>
<reference evidence="4" key="1">
    <citation type="journal article" date="2019" name="Curr. Biol.">
        <title>Genome Sequence of Striga asiatica Provides Insight into the Evolution of Plant Parasitism.</title>
        <authorList>
            <person name="Yoshida S."/>
            <person name="Kim S."/>
            <person name="Wafula E.K."/>
            <person name="Tanskanen J."/>
            <person name="Kim Y.M."/>
            <person name="Honaas L."/>
            <person name="Yang Z."/>
            <person name="Spallek T."/>
            <person name="Conn C.E."/>
            <person name="Ichihashi Y."/>
            <person name="Cheong K."/>
            <person name="Cui S."/>
            <person name="Der J.P."/>
            <person name="Gundlach H."/>
            <person name="Jiao Y."/>
            <person name="Hori C."/>
            <person name="Ishida J.K."/>
            <person name="Kasahara H."/>
            <person name="Kiba T."/>
            <person name="Kim M.S."/>
            <person name="Koo N."/>
            <person name="Laohavisit A."/>
            <person name="Lee Y.H."/>
            <person name="Lumba S."/>
            <person name="McCourt P."/>
            <person name="Mortimer J.C."/>
            <person name="Mutuku J.M."/>
            <person name="Nomura T."/>
            <person name="Sasaki-Sekimoto Y."/>
            <person name="Seto Y."/>
            <person name="Wang Y."/>
            <person name="Wakatake T."/>
            <person name="Sakakibara H."/>
            <person name="Demura T."/>
            <person name="Yamaguchi S."/>
            <person name="Yoneyama K."/>
            <person name="Manabe R.I."/>
            <person name="Nelson D.C."/>
            <person name="Schulman A.H."/>
            <person name="Timko M.P."/>
            <person name="dePamphilis C.W."/>
            <person name="Choi D."/>
            <person name="Shirasu K."/>
        </authorList>
    </citation>
    <scope>NUCLEOTIDE SEQUENCE [LARGE SCALE GENOMIC DNA]</scope>
    <source>
        <strain evidence="4">cv. UVA1</strain>
    </source>
</reference>
<keyword evidence="3" id="KW-0695">RNA-directed DNA polymerase</keyword>
<dbReference type="GO" id="GO:0003964">
    <property type="term" value="F:RNA-directed DNA polymerase activity"/>
    <property type="evidence" value="ECO:0007669"/>
    <property type="project" value="UniProtKB-KW"/>
</dbReference>
<keyword evidence="2" id="KW-0812">Transmembrane</keyword>
<organism evidence="3 4">
    <name type="scientific">Striga asiatica</name>
    <name type="common">Asiatic witchweed</name>
    <name type="synonym">Buchnera asiatica</name>
    <dbReference type="NCBI Taxonomy" id="4170"/>
    <lineage>
        <taxon>Eukaryota</taxon>
        <taxon>Viridiplantae</taxon>
        <taxon>Streptophyta</taxon>
        <taxon>Embryophyta</taxon>
        <taxon>Tracheophyta</taxon>
        <taxon>Spermatophyta</taxon>
        <taxon>Magnoliopsida</taxon>
        <taxon>eudicotyledons</taxon>
        <taxon>Gunneridae</taxon>
        <taxon>Pentapetalae</taxon>
        <taxon>asterids</taxon>
        <taxon>lamiids</taxon>
        <taxon>Lamiales</taxon>
        <taxon>Orobanchaceae</taxon>
        <taxon>Buchnereae</taxon>
        <taxon>Striga</taxon>
    </lineage>
</organism>
<dbReference type="OrthoDB" id="1932527at2759"/>
<keyword evidence="2" id="KW-1133">Transmembrane helix</keyword>
<feature type="region of interest" description="Disordered" evidence="1">
    <location>
        <begin position="70"/>
        <end position="92"/>
    </location>
</feature>
<keyword evidence="4" id="KW-1185">Reference proteome</keyword>